<dbReference type="Pfam" id="PF00512">
    <property type="entry name" value="HisKA"/>
    <property type="match status" value="1"/>
</dbReference>
<dbReference type="CDD" id="cd00130">
    <property type="entry name" value="PAS"/>
    <property type="match status" value="3"/>
</dbReference>
<dbReference type="NCBIfam" id="TIGR00229">
    <property type="entry name" value="sensory_box"/>
    <property type="match status" value="3"/>
</dbReference>
<dbReference type="InterPro" id="IPR003661">
    <property type="entry name" value="HisK_dim/P_dom"/>
</dbReference>
<sequence>MITPAETIRVLHVDDEPDFAALAARFLERADERLVVETATGASEGLEYLAGNDVDCVVSDYDMPGRDGIEFLAAVRDEHSELPFILYTGKGSEEIASEAISAGVTDYLQKGGGTSQYTVLANRIGNAVEQYRSKREIEASRKRLSLFFDQSPLGVIEWNENFDITRVNDTAEELLGYTENELLGESWEMIVPESDRDSVSETVRNLLTDEGGYHSINENVRVGGERIVCEWHNRVVTDERGDTVAIYSQFRDVTEREKREAELRRKERRYQAVFNDPNILVGLIDTDGTVLEINQTAMGYTDAILEDVVGERFWQTPWFDHSEAAREDVKAWIDRAASGEYVEFEADRLDSNGETYTVDGVVRPVIDETGAIVSLHISAHDITEQKERERRLEALNRATRELLAAETEREVAEVGVDVARDVLGLDANAIHLYDGKREGLKPMAVTDATRDLVGDPPTFTQGDSIAWRAYEQGEALAVDEVHADAGRYNAETPVQSELYLPIADHGILIAGSSTPAAFDDGDVLLGEILAGNVAAALEQVRRTERLERQTAELKQLTNELEAQYRTLFEEAPIMAVVTRSKDGRPVIEDCNEQFLETLGYEPESILGEELAGFYTPESTAELFEEGGYERSLEGDFTRERRGLVAADGERVETLLRAVPHRDADGEVVGTMAMFVDITEREEVKRANERLEEFTGIVSHDLRNPLSVAEGRLELARDSCESDHLDAVERAHERMDTLIEELLTLAHEGEAVTDAEPVDLAAMAEGCWANVETADGTLLVETERTIRADPSRLKQLFENLVRNSVEHGSTGSRPQADDSVEHGSTSNRPQADDSIDNGDASDRAGAGDGVTVTVGDLDRGFYIEDDGPGIPETDREKVFEAGHTTSADGTGFGLSIVKEIVEAHDWEIRITDGTDGGARFEVTGVEIATGSGAT</sequence>
<proteinExistence type="predicted"/>
<dbReference type="Gene3D" id="3.40.50.2300">
    <property type="match status" value="1"/>
</dbReference>
<feature type="domain" description="Histidine kinase" evidence="9">
    <location>
        <begin position="696"/>
        <end position="922"/>
    </location>
</feature>
<evidence type="ECO:0000256" key="6">
    <source>
        <dbReference type="PROSITE-ProRule" id="PRU00169"/>
    </source>
</evidence>
<evidence type="ECO:0000259" key="12">
    <source>
        <dbReference type="PROSITE" id="PS50113"/>
    </source>
</evidence>
<evidence type="ECO:0000259" key="11">
    <source>
        <dbReference type="PROSITE" id="PS50112"/>
    </source>
</evidence>
<dbReference type="InterPro" id="IPR013656">
    <property type="entry name" value="PAS_4"/>
</dbReference>
<dbReference type="SMART" id="SM00388">
    <property type="entry name" value="HisKA"/>
    <property type="match status" value="1"/>
</dbReference>
<comment type="caution">
    <text evidence="13">The sequence shown here is derived from an EMBL/GenBank/DDBJ whole genome shotgun (WGS) entry which is preliminary data.</text>
</comment>
<dbReference type="SUPFAM" id="SSF55874">
    <property type="entry name" value="ATPase domain of HSP90 chaperone/DNA topoisomerase II/histidine kinase"/>
    <property type="match status" value="1"/>
</dbReference>
<dbReference type="InterPro" id="IPR003018">
    <property type="entry name" value="GAF"/>
</dbReference>
<dbReference type="EMBL" id="JAHLKM010000004">
    <property type="protein sequence ID" value="MCQ4332947.1"/>
    <property type="molecule type" value="Genomic_DNA"/>
</dbReference>
<feature type="domain" description="PAS" evidence="11">
    <location>
        <begin position="560"/>
        <end position="635"/>
    </location>
</feature>
<dbReference type="Gene3D" id="3.30.565.10">
    <property type="entry name" value="Histidine kinase-like ATPase, C-terminal domain"/>
    <property type="match status" value="1"/>
</dbReference>
<evidence type="ECO:0000256" key="7">
    <source>
        <dbReference type="SAM" id="Coils"/>
    </source>
</evidence>
<evidence type="ECO:0000256" key="8">
    <source>
        <dbReference type="SAM" id="MobiDB-lite"/>
    </source>
</evidence>
<dbReference type="CDD" id="cd00082">
    <property type="entry name" value="HisKA"/>
    <property type="match status" value="1"/>
</dbReference>
<feature type="domain" description="PAS" evidence="11">
    <location>
        <begin position="140"/>
        <end position="210"/>
    </location>
</feature>
<dbReference type="PROSITE" id="PS50109">
    <property type="entry name" value="HIS_KIN"/>
    <property type="match status" value="1"/>
</dbReference>
<feature type="coiled-coil region" evidence="7">
    <location>
        <begin position="539"/>
        <end position="570"/>
    </location>
</feature>
<feature type="domain" description="PAC" evidence="12">
    <location>
        <begin position="340"/>
        <end position="394"/>
    </location>
</feature>
<dbReference type="EC" id="2.7.13.3" evidence="2"/>
<dbReference type="SMART" id="SM00387">
    <property type="entry name" value="HATPase_c"/>
    <property type="match status" value="1"/>
</dbReference>
<dbReference type="SUPFAM" id="SSF55781">
    <property type="entry name" value="GAF domain-like"/>
    <property type="match status" value="1"/>
</dbReference>
<evidence type="ECO:0000256" key="5">
    <source>
        <dbReference type="ARBA" id="ARBA00022777"/>
    </source>
</evidence>
<dbReference type="InterPro" id="IPR036097">
    <property type="entry name" value="HisK_dim/P_sf"/>
</dbReference>
<evidence type="ECO:0000313" key="14">
    <source>
        <dbReference type="Proteomes" id="UP001139494"/>
    </source>
</evidence>
<dbReference type="PRINTS" id="PR00344">
    <property type="entry name" value="BCTRLSENSOR"/>
</dbReference>
<dbReference type="InterPro" id="IPR004358">
    <property type="entry name" value="Sig_transdc_His_kin-like_C"/>
</dbReference>
<feature type="domain" description="Response regulatory" evidence="10">
    <location>
        <begin position="9"/>
        <end position="125"/>
    </location>
</feature>
<dbReference type="InterPro" id="IPR005467">
    <property type="entry name" value="His_kinase_dom"/>
</dbReference>
<dbReference type="InterPro" id="IPR029016">
    <property type="entry name" value="GAF-like_dom_sf"/>
</dbReference>
<name>A0A9R1D6E2_9EURY</name>
<evidence type="ECO:0000256" key="4">
    <source>
        <dbReference type="ARBA" id="ARBA00022679"/>
    </source>
</evidence>
<keyword evidence="14" id="KW-1185">Reference proteome</keyword>
<dbReference type="InterPro" id="IPR001610">
    <property type="entry name" value="PAC"/>
</dbReference>
<dbReference type="SMART" id="SM00086">
    <property type="entry name" value="PAC"/>
    <property type="match status" value="3"/>
</dbReference>
<evidence type="ECO:0000313" key="13">
    <source>
        <dbReference type="EMBL" id="MCQ4332947.1"/>
    </source>
</evidence>
<dbReference type="PROSITE" id="PS50112">
    <property type="entry name" value="PAS"/>
    <property type="match status" value="2"/>
</dbReference>
<dbReference type="InterPro" id="IPR052162">
    <property type="entry name" value="Sensor_kinase/Photoreceptor"/>
</dbReference>
<dbReference type="AlphaFoldDB" id="A0A9R1D6E2"/>
<evidence type="ECO:0000256" key="2">
    <source>
        <dbReference type="ARBA" id="ARBA00012438"/>
    </source>
</evidence>
<dbReference type="PANTHER" id="PTHR43304:SF1">
    <property type="entry name" value="PAC DOMAIN-CONTAINING PROTEIN"/>
    <property type="match status" value="1"/>
</dbReference>
<dbReference type="InterPro" id="IPR011006">
    <property type="entry name" value="CheY-like_superfamily"/>
</dbReference>
<dbReference type="SUPFAM" id="SSF55785">
    <property type="entry name" value="PYP-like sensor domain (PAS domain)"/>
    <property type="match status" value="3"/>
</dbReference>
<feature type="domain" description="PAC" evidence="12">
    <location>
        <begin position="630"/>
        <end position="689"/>
    </location>
</feature>
<dbReference type="InterPro" id="IPR035965">
    <property type="entry name" value="PAS-like_dom_sf"/>
</dbReference>
<evidence type="ECO:0000259" key="10">
    <source>
        <dbReference type="PROSITE" id="PS50110"/>
    </source>
</evidence>
<comment type="catalytic activity">
    <reaction evidence="1">
        <text>ATP + protein L-histidine = ADP + protein N-phospho-L-histidine.</text>
        <dbReference type="EC" id="2.7.13.3"/>
    </reaction>
</comment>
<dbReference type="SUPFAM" id="SSF52172">
    <property type="entry name" value="CheY-like"/>
    <property type="match status" value="1"/>
</dbReference>
<dbReference type="SMART" id="SM00091">
    <property type="entry name" value="PAS"/>
    <property type="match status" value="3"/>
</dbReference>
<dbReference type="Pfam" id="PF00072">
    <property type="entry name" value="Response_reg"/>
    <property type="match status" value="1"/>
</dbReference>
<dbReference type="RefSeq" id="WP_256028906.1">
    <property type="nucleotide sequence ID" value="NZ_JAHLKM010000004.1"/>
</dbReference>
<dbReference type="PROSITE" id="PS50110">
    <property type="entry name" value="RESPONSE_REGULATORY"/>
    <property type="match status" value="1"/>
</dbReference>
<dbReference type="GO" id="GO:0000155">
    <property type="term" value="F:phosphorelay sensor kinase activity"/>
    <property type="evidence" value="ECO:0007669"/>
    <property type="project" value="InterPro"/>
</dbReference>
<organism evidence="13 14">
    <name type="scientific">Natronomonas aquatica</name>
    <dbReference type="NCBI Taxonomy" id="2841590"/>
    <lineage>
        <taxon>Archaea</taxon>
        <taxon>Methanobacteriati</taxon>
        <taxon>Methanobacteriota</taxon>
        <taxon>Stenosarchaea group</taxon>
        <taxon>Halobacteria</taxon>
        <taxon>Halobacteriales</taxon>
        <taxon>Natronomonadaceae</taxon>
        <taxon>Natronomonas</taxon>
    </lineage>
</organism>
<gene>
    <name evidence="13" type="ORF">KM295_05425</name>
</gene>
<dbReference type="PROSITE" id="PS50113">
    <property type="entry name" value="PAC"/>
    <property type="match status" value="2"/>
</dbReference>
<dbReference type="Gene3D" id="3.30.450.40">
    <property type="match status" value="1"/>
</dbReference>
<protein>
    <recommendedName>
        <fullName evidence="2">histidine kinase</fullName>
        <ecNumber evidence="2">2.7.13.3</ecNumber>
    </recommendedName>
</protein>
<dbReference type="Gene3D" id="1.10.287.130">
    <property type="match status" value="1"/>
</dbReference>
<evidence type="ECO:0000256" key="3">
    <source>
        <dbReference type="ARBA" id="ARBA00022553"/>
    </source>
</evidence>
<dbReference type="InterPro" id="IPR036890">
    <property type="entry name" value="HATPase_C_sf"/>
</dbReference>
<keyword evidence="7" id="KW-0175">Coiled coil</keyword>
<reference evidence="13" key="1">
    <citation type="journal article" date="2023" name="Front. Microbiol.">
        <title>Genomic-based phylogenetic and metabolic analyses of the genus Natronomonas, and description of Natronomonas aquatica sp. nov.</title>
        <authorList>
            <person name="Garcia-Roldan A."/>
            <person name="Duran-Viseras A."/>
            <person name="de la Haba R.R."/>
            <person name="Corral P."/>
            <person name="Sanchez-Porro C."/>
            <person name="Ventosa A."/>
        </authorList>
    </citation>
    <scope>NUCLEOTIDE SEQUENCE</scope>
    <source>
        <strain evidence="13">F2-12</strain>
    </source>
</reference>
<dbReference type="Gene3D" id="3.30.450.20">
    <property type="entry name" value="PAS domain"/>
    <property type="match status" value="3"/>
</dbReference>
<feature type="modified residue" description="4-aspartylphosphate" evidence="6">
    <location>
        <position position="60"/>
    </location>
</feature>
<dbReference type="InterPro" id="IPR003594">
    <property type="entry name" value="HATPase_dom"/>
</dbReference>
<accession>A0A9R1D6E2</accession>
<evidence type="ECO:0000259" key="9">
    <source>
        <dbReference type="PROSITE" id="PS50109"/>
    </source>
</evidence>
<dbReference type="SMART" id="SM00448">
    <property type="entry name" value="REC"/>
    <property type="match status" value="1"/>
</dbReference>
<dbReference type="Pfam" id="PF08448">
    <property type="entry name" value="PAS_4"/>
    <property type="match status" value="3"/>
</dbReference>
<dbReference type="Pfam" id="PF02518">
    <property type="entry name" value="HATPase_c"/>
    <property type="match status" value="1"/>
</dbReference>
<keyword evidence="4" id="KW-0808">Transferase</keyword>
<dbReference type="SUPFAM" id="SSF47384">
    <property type="entry name" value="Homodimeric domain of signal transducing histidine kinase"/>
    <property type="match status" value="1"/>
</dbReference>
<dbReference type="InterPro" id="IPR000014">
    <property type="entry name" value="PAS"/>
</dbReference>
<dbReference type="Proteomes" id="UP001139494">
    <property type="component" value="Unassembled WGS sequence"/>
</dbReference>
<dbReference type="InterPro" id="IPR001789">
    <property type="entry name" value="Sig_transdc_resp-reg_receiver"/>
</dbReference>
<keyword evidence="5" id="KW-0418">Kinase</keyword>
<evidence type="ECO:0000256" key="1">
    <source>
        <dbReference type="ARBA" id="ARBA00000085"/>
    </source>
</evidence>
<dbReference type="InterPro" id="IPR000700">
    <property type="entry name" value="PAS-assoc_C"/>
</dbReference>
<feature type="region of interest" description="Disordered" evidence="8">
    <location>
        <begin position="803"/>
        <end position="850"/>
    </location>
</feature>
<dbReference type="CDD" id="cd00156">
    <property type="entry name" value="REC"/>
    <property type="match status" value="1"/>
</dbReference>
<dbReference type="PANTHER" id="PTHR43304">
    <property type="entry name" value="PHYTOCHROME-LIKE PROTEIN CPH1"/>
    <property type="match status" value="1"/>
</dbReference>
<dbReference type="SMART" id="SM00065">
    <property type="entry name" value="GAF"/>
    <property type="match status" value="1"/>
</dbReference>
<keyword evidence="3 6" id="KW-0597">Phosphoprotein</keyword>
<dbReference type="Pfam" id="PF13185">
    <property type="entry name" value="GAF_2"/>
    <property type="match status" value="1"/>
</dbReference>
<dbReference type="CDD" id="cd00075">
    <property type="entry name" value="HATPase"/>
    <property type="match status" value="1"/>
</dbReference>